<evidence type="ECO:0000256" key="11">
    <source>
        <dbReference type="ARBA" id="ARBA00023049"/>
    </source>
</evidence>
<feature type="binding site" evidence="16">
    <location>
        <position position="591"/>
    </location>
    <ligand>
        <name>Ca(2+)</name>
        <dbReference type="ChEBI" id="CHEBI:29108"/>
        <label>1</label>
    </ligand>
</feature>
<dbReference type="Pfam" id="PF01562">
    <property type="entry name" value="Pep_M12B_propep"/>
    <property type="match status" value="1"/>
</dbReference>
<feature type="binding site" evidence="16 18">
    <location>
        <position position="527"/>
    </location>
    <ligand>
        <name>Zn(2+)</name>
        <dbReference type="ChEBI" id="CHEBI:29105"/>
        <note>catalytic</note>
    </ligand>
</feature>
<dbReference type="Pfam" id="PF01421">
    <property type="entry name" value="Reprolysin"/>
    <property type="match status" value="1"/>
</dbReference>
<keyword evidence="12" id="KW-0865">Zymogen</keyword>
<organism evidence="21 22">
    <name type="scientific">Exocentrus adspersus</name>
    <dbReference type="NCBI Taxonomy" id="1586481"/>
    <lineage>
        <taxon>Eukaryota</taxon>
        <taxon>Metazoa</taxon>
        <taxon>Ecdysozoa</taxon>
        <taxon>Arthropoda</taxon>
        <taxon>Hexapoda</taxon>
        <taxon>Insecta</taxon>
        <taxon>Pterygota</taxon>
        <taxon>Neoptera</taxon>
        <taxon>Endopterygota</taxon>
        <taxon>Coleoptera</taxon>
        <taxon>Polyphaga</taxon>
        <taxon>Cucujiformia</taxon>
        <taxon>Chrysomeloidea</taxon>
        <taxon>Cerambycidae</taxon>
        <taxon>Lamiinae</taxon>
        <taxon>Acanthocinini</taxon>
        <taxon>Exocentrus</taxon>
    </lineage>
</organism>
<feature type="binding site" evidence="16 18">
    <location>
        <position position="531"/>
    </location>
    <ligand>
        <name>Zn(2+)</name>
        <dbReference type="ChEBI" id="CHEBI:29105"/>
        <note>catalytic</note>
    </ligand>
</feature>
<keyword evidence="7" id="KW-0732">Signal</keyword>
<keyword evidence="2" id="KW-0964">Secreted</keyword>
<feature type="disulfide bond" evidence="17">
    <location>
        <begin position="707"/>
        <end position="719"/>
    </location>
</feature>
<dbReference type="PROSITE" id="PS50215">
    <property type="entry name" value="ADAM_MEPRO"/>
    <property type="match status" value="1"/>
</dbReference>
<feature type="disulfide bond" evidence="17">
    <location>
        <begin position="658"/>
        <end position="669"/>
    </location>
</feature>
<dbReference type="InterPro" id="IPR013273">
    <property type="entry name" value="ADAMTS/ADAMTS-like"/>
</dbReference>
<dbReference type="InterPro" id="IPR006586">
    <property type="entry name" value="ADAM_Cys-rich"/>
</dbReference>
<feature type="compositionally biased region" description="Basic and acidic residues" evidence="19">
    <location>
        <begin position="1269"/>
        <end position="1336"/>
    </location>
</feature>
<feature type="active site" evidence="15 18">
    <location>
        <position position="528"/>
    </location>
</feature>
<evidence type="ECO:0000256" key="12">
    <source>
        <dbReference type="ARBA" id="ARBA00023145"/>
    </source>
</evidence>
<keyword evidence="5" id="KW-0165">Cleavage on pair of basic residues</keyword>
<keyword evidence="4" id="KW-0645">Protease</keyword>
<feature type="disulfide bond" evidence="17">
    <location>
        <begin position="625"/>
        <end position="645"/>
    </location>
</feature>
<evidence type="ECO:0000256" key="5">
    <source>
        <dbReference type="ARBA" id="ARBA00022685"/>
    </source>
</evidence>
<sequence>MENAKIIRTRIPQHPNSIIDIAAYPIITGRIHDLYSLGNSLTLIPSKPSTVEMSYRPNLEILPNPHWYQMGQGSFTCPTLHRQDTDASAETLSLTVCSPELKQLCIMSTRGLAVDMASKTAASKTVTLVKDCVDIFEQPGAAKDNCYPVKTVGKFPCFITRKSEADHICPKMQGRYTKSIENYSLTVPHRLSPEGQFLSFSIPQHFTHNPAKKRRKRSLEDSDLVHYGVSVNGQDYHIELWPNHDFVAPNMVFENRDPNEKIRNRKIRSLGEKKLCHYTGRIRGYPNSRAAVSTCDGLAGYLTLNNVRYFIEPVEEHEPNEQGHHLHLVYKADQDLEKHHPPIRCGTSENWEEAWKDAFREKLLKGEREERGTTSEHRYLETLIVADKKFLDHHKGRDVDLYIMTIMNMVSDFYHDASSGNLMDVVVVRMMYLYKEEEEVDLEINQDSDKTLASFCNWQIKINPPVDNPIHHDIAVLLTRYDLCAMDNTEEGCGLMGLAYVAAACLEGKPCAINEDSGITLGIVVAHEMGHVMGCSHDKEGESSCAAQDEADQSFFVMAPYVHLFTTKWSTCSRGFMTALFENGLGDCLNDEPQTNTYQYKNVLPGVVYDADAQCQFNYPKSTVCIMDQNDFCSMLLCKTSEESCSGNGEPPVDGTKCGENKWCFHSKCVEIGQRPEAMHGGWGEWGSFSSCSRSCGGGVSSSTRDCTNPVPEHGGRYCLGERKKVKICNTNPCPADTPSYRQIQCTEQNSVPFNDHLHTWKVFDMKDEPCALYCVNEARSYAKLKEKVEDGTPCKAGTKNMCIDGVCKKVGCDYQVNSEAVEDICGICNGDGTQCKIIEEVYRDTGNHGYKKVVTIPAGSRRIRINELGPSVNTLAISDKTEKKFWLNPDKREEQDGEKHFGNVDAIYSHPEPGKESLVIEGPLPEDLNLFVVFYNPSENVGYSYSYAEPSSELGYTPHYQWELLEWSDCSMKCGGGVQTAKFDCVEDKAGKVSNNFCMGVDKPDASTKPCNEDPCKTKWKVGKWSKCHACKNRSGVRMREVECVQESPKPGTDDMLVDDDKCTEPKPGSRELCDAHAKCKGRSVEEDEEIPSDMMEDVWYQINKMRGTRDDESDLDNLVDQINTNGKISTGNCTEKPKSNASEHLQNIGLIVKDKVPPEEIKVIQVPLRKSHTSFNLTDEAFESMGDTVEDSLDTSHSKIITGAKAANVLKKLQHRYDNETGKTEVEPHSKLKAVSILTTRVSKKTTENLNVEETTMATELHKMNKTGKVDTEVSKEEGAVTKGHREDKEVLNVEETEATKDHKRDQEREMTTSDVIAEKGEAGPKGHTREFGQQHHKRNHKH</sequence>
<feature type="disulfide bond" evidence="17">
    <location>
        <begin position="696"/>
        <end position="734"/>
    </location>
</feature>
<dbReference type="GO" id="GO:0046872">
    <property type="term" value="F:metal ion binding"/>
    <property type="evidence" value="ECO:0007669"/>
    <property type="project" value="UniProtKB-KW"/>
</dbReference>
<dbReference type="Pfam" id="PF19030">
    <property type="entry name" value="TSP1_ADAMTS"/>
    <property type="match status" value="1"/>
</dbReference>
<keyword evidence="13 17" id="KW-1015">Disulfide bond</keyword>
<evidence type="ECO:0000256" key="15">
    <source>
        <dbReference type="PIRSR" id="PIRSR613273-1"/>
    </source>
</evidence>
<dbReference type="GO" id="GO:0030198">
    <property type="term" value="P:extracellular matrix organization"/>
    <property type="evidence" value="ECO:0007669"/>
    <property type="project" value="InterPro"/>
</dbReference>
<dbReference type="InterPro" id="IPR024079">
    <property type="entry name" value="MetalloPept_cat_dom_sf"/>
</dbReference>
<dbReference type="InterPro" id="IPR000884">
    <property type="entry name" value="TSP1_rpt"/>
</dbReference>
<evidence type="ECO:0000256" key="3">
    <source>
        <dbReference type="ARBA" id="ARBA00022530"/>
    </source>
</evidence>
<evidence type="ECO:0000256" key="9">
    <source>
        <dbReference type="ARBA" id="ARBA00022801"/>
    </source>
</evidence>
<evidence type="ECO:0000256" key="10">
    <source>
        <dbReference type="ARBA" id="ARBA00022833"/>
    </source>
</evidence>
<dbReference type="InterPro" id="IPR001590">
    <property type="entry name" value="Peptidase_M12B"/>
</dbReference>
<dbReference type="InterPro" id="IPR010294">
    <property type="entry name" value="ADAMTS_spacer1"/>
</dbReference>
<feature type="binding site" evidence="16">
    <location>
        <position position="473"/>
    </location>
    <ligand>
        <name>Ca(2+)</name>
        <dbReference type="ChEBI" id="CHEBI:29108"/>
        <label>1</label>
    </ligand>
</feature>
<feature type="disulfide bond" evidence="17">
    <location>
        <begin position="633"/>
        <end position="664"/>
    </location>
</feature>
<dbReference type="Pfam" id="PF19236">
    <property type="entry name" value="ADAMTS_CR_3"/>
    <property type="match status" value="1"/>
</dbReference>
<evidence type="ECO:0000256" key="16">
    <source>
        <dbReference type="PIRSR" id="PIRSR613273-2"/>
    </source>
</evidence>
<evidence type="ECO:0000256" key="4">
    <source>
        <dbReference type="ARBA" id="ARBA00022670"/>
    </source>
</evidence>
<keyword evidence="11" id="KW-0482">Metalloprotease</keyword>
<feature type="binding site" evidence="16">
    <location>
        <position position="467"/>
    </location>
    <ligand>
        <name>Ca(2+)</name>
        <dbReference type="ChEBI" id="CHEBI:29108"/>
        <label>1</label>
    </ligand>
</feature>
<gene>
    <name evidence="21" type="ORF">NQ315_002961</name>
</gene>
<dbReference type="Gene3D" id="2.60.120.830">
    <property type="match status" value="1"/>
</dbReference>
<evidence type="ECO:0000256" key="18">
    <source>
        <dbReference type="PROSITE-ProRule" id="PRU00276"/>
    </source>
</evidence>
<feature type="binding site" evidence="16">
    <location>
        <position position="381"/>
    </location>
    <ligand>
        <name>Ca(2+)</name>
        <dbReference type="ChEBI" id="CHEBI:29108"/>
        <label>2</label>
    </ligand>
</feature>
<feature type="binding site" evidence="16">
    <location>
        <position position="588"/>
    </location>
    <ligand>
        <name>Ca(2+)</name>
        <dbReference type="ChEBI" id="CHEBI:29108"/>
        <label>1</label>
    </ligand>
</feature>
<protein>
    <recommendedName>
        <fullName evidence="20">Peptidase M12B domain-containing protein</fullName>
    </recommendedName>
</protein>
<dbReference type="PRINTS" id="PR01857">
    <property type="entry name" value="ADAMTSFAMILY"/>
</dbReference>
<keyword evidence="6 16" id="KW-0479">Metal-binding</keyword>
<dbReference type="GO" id="GO:0006508">
    <property type="term" value="P:proteolysis"/>
    <property type="evidence" value="ECO:0007669"/>
    <property type="project" value="UniProtKB-KW"/>
</dbReference>
<dbReference type="EMBL" id="JANEYG010000010">
    <property type="protein sequence ID" value="KAJ8921346.1"/>
    <property type="molecule type" value="Genomic_DNA"/>
</dbReference>
<dbReference type="SUPFAM" id="SSF82895">
    <property type="entry name" value="TSP-1 type 1 repeat"/>
    <property type="match status" value="2"/>
</dbReference>
<feature type="disulfide bond" evidence="17">
    <location>
        <begin position="484"/>
        <end position="493"/>
    </location>
</feature>
<reference evidence="21 22" key="1">
    <citation type="journal article" date="2023" name="Insect Mol. Biol.">
        <title>Genome sequencing provides insights into the evolution of gene families encoding plant cell wall-degrading enzymes in longhorned beetles.</title>
        <authorList>
            <person name="Shin N.R."/>
            <person name="Okamura Y."/>
            <person name="Kirsch R."/>
            <person name="Pauchet Y."/>
        </authorList>
    </citation>
    <scope>NUCLEOTIDE SEQUENCE [LARGE SCALE GENOMIC DNA]</scope>
    <source>
        <strain evidence="21">EAD_L_NR</strain>
    </source>
</reference>
<dbReference type="Gene3D" id="3.40.390.10">
    <property type="entry name" value="Collagenase (Catalytic Domain)"/>
    <property type="match status" value="1"/>
</dbReference>
<feature type="disulfide bond" evidence="17">
    <location>
        <begin position="615"/>
        <end position="638"/>
    </location>
</feature>
<evidence type="ECO:0000256" key="19">
    <source>
        <dbReference type="SAM" id="MobiDB-lite"/>
    </source>
</evidence>
<comment type="subcellular location">
    <subcellularLocation>
        <location evidence="1">Secreted</location>
        <location evidence="1">Extracellular space</location>
        <location evidence="1">Extracellular matrix</location>
    </subcellularLocation>
</comment>
<feature type="domain" description="Peptidase M12B" evidence="20">
    <location>
        <begin position="378"/>
        <end position="593"/>
    </location>
</feature>
<dbReference type="FunFam" id="2.20.100.10:FF:000006">
    <property type="entry name" value="A disintegrin and metalloproteinase with thrombospondin motifs 1"/>
    <property type="match status" value="1"/>
</dbReference>
<keyword evidence="10 16" id="KW-0862">Zinc</keyword>
<dbReference type="GO" id="GO:0031012">
    <property type="term" value="C:extracellular matrix"/>
    <property type="evidence" value="ECO:0007669"/>
    <property type="project" value="TreeGrafter"/>
</dbReference>
<dbReference type="Pfam" id="PF00090">
    <property type="entry name" value="TSP_1"/>
    <property type="match status" value="1"/>
</dbReference>
<feature type="disulfide bond" evidence="17">
    <location>
        <begin position="505"/>
        <end position="588"/>
    </location>
</feature>
<dbReference type="Pfam" id="PF05986">
    <property type="entry name" value="ADAMTS_spacer1"/>
    <property type="match status" value="1"/>
</dbReference>
<keyword evidence="14" id="KW-0325">Glycoprotein</keyword>
<dbReference type="SMART" id="SM00209">
    <property type="entry name" value="TSP1"/>
    <property type="match status" value="3"/>
</dbReference>
<evidence type="ECO:0000256" key="13">
    <source>
        <dbReference type="ARBA" id="ARBA00023157"/>
    </source>
</evidence>
<evidence type="ECO:0000256" key="14">
    <source>
        <dbReference type="ARBA" id="ARBA00023180"/>
    </source>
</evidence>
<dbReference type="Pfam" id="PF17771">
    <property type="entry name" value="ADAMTS_CR_2"/>
    <property type="match status" value="1"/>
</dbReference>
<feature type="binding site" evidence="16 18">
    <location>
        <position position="537"/>
    </location>
    <ligand>
        <name>Zn(2+)</name>
        <dbReference type="ChEBI" id="CHEBI:29105"/>
        <note>catalytic</note>
    </ligand>
</feature>
<evidence type="ECO:0000256" key="8">
    <source>
        <dbReference type="ARBA" id="ARBA00022737"/>
    </source>
</evidence>
<dbReference type="GO" id="GO:0004222">
    <property type="term" value="F:metalloendopeptidase activity"/>
    <property type="evidence" value="ECO:0007669"/>
    <property type="project" value="InterPro"/>
</dbReference>
<feature type="binding site" evidence="16">
    <location>
        <position position="381"/>
    </location>
    <ligand>
        <name>Ca(2+)</name>
        <dbReference type="ChEBI" id="CHEBI:29108"/>
        <label>1</label>
    </ligand>
</feature>
<accession>A0AAV8W3W1</accession>
<evidence type="ECO:0000313" key="22">
    <source>
        <dbReference type="Proteomes" id="UP001159042"/>
    </source>
</evidence>
<comment type="caution">
    <text evidence="18">Lacks conserved residue(s) required for the propagation of feature annotation.</text>
</comment>
<dbReference type="InterPro" id="IPR036383">
    <property type="entry name" value="TSP1_rpt_sf"/>
</dbReference>
<proteinExistence type="predicted"/>
<dbReference type="InterPro" id="IPR002870">
    <property type="entry name" value="Peptidase_M12B_N"/>
</dbReference>
<keyword evidence="8" id="KW-0677">Repeat</keyword>
<dbReference type="SMART" id="SM00608">
    <property type="entry name" value="ACR"/>
    <property type="match status" value="1"/>
</dbReference>
<dbReference type="Gene3D" id="3.40.1620.60">
    <property type="match status" value="1"/>
</dbReference>
<feature type="disulfide bond" evidence="17">
    <location>
        <begin position="456"/>
        <end position="511"/>
    </location>
</feature>
<evidence type="ECO:0000259" key="20">
    <source>
        <dbReference type="PROSITE" id="PS50215"/>
    </source>
</evidence>
<dbReference type="InterPro" id="IPR050439">
    <property type="entry name" value="ADAMTS_ADAMTS-like"/>
</dbReference>
<evidence type="ECO:0000256" key="6">
    <source>
        <dbReference type="ARBA" id="ARBA00022723"/>
    </source>
</evidence>
<feature type="disulfide bond" evidence="17">
    <location>
        <begin position="545"/>
        <end position="572"/>
    </location>
</feature>
<evidence type="ECO:0000256" key="7">
    <source>
        <dbReference type="ARBA" id="ARBA00022729"/>
    </source>
</evidence>
<evidence type="ECO:0000313" key="21">
    <source>
        <dbReference type="EMBL" id="KAJ8921346.1"/>
    </source>
</evidence>
<dbReference type="CDD" id="cd04273">
    <property type="entry name" value="ZnMc_ADAMTS_like"/>
    <property type="match status" value="1"/>
</dbReference>
<name>A0AAV8W3W1_9CUCU</name>
<comment type="cofactor">
    <cofactor evidence="16">
        <name>Zn(2+)</name>
        <dbReference type="ChEBI" id="CHEBI:29105"/>
    </cofactor>
    <text evidence="16">Binds 1 zinc ion per subunit.</text>
</comment>
<dbReference type="InterPro" id="IPR045371">
    <property type="entry name" value="ADAMTS_CR_3"/>
</dbReference>
<feature type="disulfide bond" evidence="17">
    <location>
        <begin position="692"/>
        <end position="729"/>
    </location>
</feature>
<feature type="binding site" evidence="16">
    <location>
        <position position="467"/>
    </location>
    <ligand>
        <name>Ca(2+)</name>
        <dbReference type="ChEBI" id="CHEBI:29108"/>
        <label>2</label>
    </ligand>
</feature>
<dbReference type="PANTHER" id="PTHR13723">
    <property type="entry name" value="ADAMTS A DISINTEGRIN AND METALLOPROTEASE WITH THROMBOSPONDIN MOTIFS PROTEASE"/>
    <property type="match status" value="1"/>
</dbReference>
<dbReference type="Proteomes" id="UP001159042">
    <property type="component" value="Unassembled WGS sequence"/>
</dbReference>
<dbReference type="Gene3D" id="2.20.100.10">
    <property type="entry name" value="Thrombospondin type-1 (TSP1) repeat"/>
    <property type="match status" value="2"/>
</dbReference>
<dbReference type="PROSITE" id="PS50092">
    <property type="entry name" value="TSP1"/>
    <property type="match status" value="3"/>
</dbReference>
<dbReference type="InterPro" id="IPR041645">
    <property type="entry name" value="ADAMTS_CR_2"/>
</dbReference>
<dbReference type="SUPFAM" id="SSF55486">
    <property type="entry name" value="Metalloproteases ('zincins'), catalytic domain"/>
    <property type="match status" value="1"/>
</dbReference>
<keyword evidence="3" id="KW-0272">Extracellular matrix</keyword>
<keyword evidence="22" id="KW-1185">Reference proteome</keyword>
<dbReference type="FunFam" id="2.20.100.10:FF:000005">
    <property type="entry name" value="ADAM metallopeptidase with thrombospondin type 1 motif 9"/>
    <property type="match status" value="1"/>
</dbReference>
<evidence type="ECO:0000256" key="17">
    <source>
        <dbReference type="PIRSR" id="PIRSR613273-3"/>
    </source>
</evidence>
<evidence type="ECO:0000256" key="2">
    <source>
        <dbReference type="ARBA" id="ARBA00022525"/>
    </source>
</evidence>
<dbReference type="PANTHER" id="PTHR13723:SF200">
    <property type="entry name" value="ADAM METALLOPEPTIDASE WITH THROMBOSPONDIN TYPE 1 MOTIF B, ISOFORM B"/>
    <property type="match status" value="1"/>
</dbReference>
<evidence type="ECO:0000256" key="1">
    <source>
        <dbReference type="ARBA" id="ARBA00004498"/>
    </source>
</evidence>
<feature type="region of interest" description="Disordered" evidence="19">
    <location>
        <begin position="1269"/>
        <end position="1345"/>
    </location>
</feature>
<comment type="caution">
    <text evidence="21">The sequence shown here is derived from an EMBL/GenBank/DDBJ whole genome shotgun (WGS) entry which is preliminary data.</text>
</comment>
<keyword evidence="16" id="KW-0106">Calcium</keyword>
<keyword evidence="9" id="KW-0378">Hydrolase</keyword>
<feature type="binding site" evidence="16">
    <location>
        <position position="591"/>
    </location>
    <ligand>
        <name>Ca(2+)</name>
        <dbReference type="ChEBI" id="CHEBI:29108"/>
        <label>2</label>
    </ligand>
</feature>